<dbReference type="GO" id="GO:0005737">
    <property type="term" value="C:cytoplasm"/>
    <property type="evidence" value="ECO:0007669"/>
    <property type="project" value="TreeGrafter"/>
</dbReference>
<evidence type="ECO:0000256" key="2">
    <source>
        <dbReference type="ARBA" id="ARBA00007647"/>
    </source>
</evidence>
<dbReference type="GO" id="GO:0016020">
    <property type="term" value="C:membrane"/>
    <property type="evidence" value="ECO:0007669"/>
    <property type="project" value="UniProtKB-SubCell"/>
</dbReference>
<dbReference type="PANTHER" id="PTHR21461:SF69">
    <property type="entry name" value="GLYCOSYLTRANSFERASE FAMILY 92 PROTEIN"/>
    <property type="match status" value="1"/>
</dbReference>
<gene>
    <name evidence="8" type="ORF">EVOR1521_LOCUS19993</name>
</gene>
<feature type="non-terminal residue" evidence="8">
    <location>
        <position position="315"/>
    </location>
</feature>
<organism evidence="8 9">
    <name type="scientific">Effrenium voratum</name>
    <dbReference type="NCBI Taxonomy" id="2562239"/>
    <lineage>
        <taxon>Eukaryota</taxon>
        <taxon>Sar</taxon>
        <taxon>Alveolata</taxon>
        <taxon>Dinophyceae</taxon>
        <taxon>Suessiales</taxon>
        <taxon>Symbiodiniaceae</taxon>
        <taxon>Effrenium</taxon>
    </lineage>
</organism>
<evidence type="ECO:0000256" key="3">
    <source>
        <dbReference type="ARBA" id="ARBA00022676"/>
    </source>
</evidence>
<comment type="subcellular location">
    <subcellularLocation>
        <location evidence="1">Membrane</location>
        <topology evidence="1">Single-pass membrane protein</topology>
    </subcellularLocation>
</comment>
<keyword evidence="5" id="KW-0812">Transmembrane</keyword>
<evidence type="ECO:0000313" key="9">
    <source>
        <dbReference type="Proteomes" id="UP001178507"/>
    </source>
</evidence>
<dbReference type="InterPro" id="IPR008166">
    <property type="entry name" value="Glyco_transf_92"/>
</dbReference>
<dbReference type="Pfam" id="PF01697">
    <property type="entry name" value="Glyco_transf_92"/>
    <property type="match status" value="1"/>
</dbReference>
<dbReference type="AlphaFoldDB" id="A0AA36IY27"/>
<reference evidence="8" key="1">
    <citation type="submission" date="2023-08" db="EMBL/GenBank/DDBJ databases">
        <authorList>
            <person name="Chen Y."/>
            <person name="Shah S."/>
            <person name="Dougan E. K."/>
            <person name="Thang M."/>
            <person name="Chan C."/>
        </authorList>
    </citation>
    <scope>NUCLEOTIDE SEQUENCE</scope>
</reference>
<keyword evidence="3" id="KW-0328">Glycosyltransferase</keyword>
<proteinExistence type="inferred from homology"/>
<evidence type="ECO:0000256" key="4">
    <source>
        <dbReference type="ARBA" id="ARBA00022679"/>
    </source>
</evidence>
<sequence>MKKWRCTLDGHTEDARLTSFFGYDAILYCDIPLGDTLASHLEPAVSTGAWAARVTLCPRPTRRFRLAACTQPLHSFAKMEQLAPGLLADFLDYHALLGVEHFTIFDADGTLRDPLERYRERSSTEFEYLDHWPQRFGAAHAPVGAENWRPLLFEVEAENHCLWRYRGVADWAVVLHSPDEFLHVPSAPGPGSLLQFLEPLEEERARISHVELRQLLFGGAAEPSARTMPGRFRFREEGSDAAESVAHTVIVNVDNVAQAGVHPARPRPGENLRVVRADVMTDLRVNHYVNALGQERCGRRLCRVLDEGAVWAEKA</sequence>
<dbReference type="Proteomes" id="UP001178507">
    <property type="component" value="Unassembled WGS sequence"/>
</dbReference>
<evidence type="ECO:0000256" key="6">
    <source>
        <dbReference type="ARBA" id="ARBA00022989"/>
    </source>
</evidence>
<evidence type="ECO:0000256" key="7">
    <source>
        <dbReference type="ARBA" id="ARBA00023136"/>
    </source>
</evidence>
<keyword evidence="4" id="KW-0808">Transferase</keyword>
<keyword evidence="6" id="KW-1133">Transmembrane helix</keyword>
<accession>A0AA36IY27</accession>
<evidence type="ECO:0000256" key="1">
    <source>
        <dbReference type="ARBA" id="ARBA00004167"/>
    </source>
</evidence>
<name>A0AA36IY27_9DINO</name>
<protein>
    <submittedName>
        <fullName evidence="8">Uncharacterized protein</fullName>
    </submittedName>
</protein>
<keyword evidence="7" id="KW-0472">Membrane</keyword>
<keyword evidence="9" id="KW-1185">Reference proteome</keyword>
<dbReference type="GO" id="GO:0016757">
    <property type="term" value="F:glycosyltransferase activity"/>
    <property type="evidence" value="ECO:0007669"/>
    <property type="project" value="UniProtKB-KW"/>
</dbReference>
<dbReference type="EMBL" id="CAUJNA010003201">
    <property type="protein sequence ID" value="CAJ1395592.1"/>
    <property type="molecule type" value="Genomic_DNA"/>
</dbReference>
<comment type="similarity">
    <text evidence="2">Belongs to the glycosyltransferase 92 family.</text>
</comment>
<dbReference type="PANTHER" id="PTHR21461">
    <property type="entry name" value="GLYCOSYLTRANSFERASE FAMILY 92 PROTEIN"/>
    <property type="match status" value="1"/>
</dbReference>
<comment type="caution">
    <text evidence="8">The sequence shown here is derived from an EMBL/GenBank/DDBJ whole genome shotgun (WGS) entry which is preliminary data.</text>
</comment>
<evidence type="ECO:0000256" key="5">
    <source>
        <dbReference type="ARBA" id="ARBA00022692"/>
    </source>
</evidence>
<evidence type="ECO:0000313" key="8">
    <source>
        <dbReference type="EMBL" id="CAJ1395592.1"/>
    </source>
</evidence>